<feature type="domain" description="RING-type" evidence="12">
    <location>
        <begin position="7"/>
        <end position="46"/>
    </location>
</feature>
<dbReference type="Pfam" id="PF14634">
    <property type="entry name" value="zf-RING_5"/>
    <property type="match status" value="1"/>
</dbReference>
<dbReference type="GeneID" id="101586172"/>
<evidence type="ECO:0000256" key="5">
    <source>
        <dbReference type="ARBA" id="ARBA00059057"/>
    </source>
</evidence>
<dbReference type="Proteomes" id="UP000515203">
    <property type="component" value="Unplaced"/>
</dbReference>
<dbReference type="GO" id="GO:0016925">
    <property type="term" value="P:protein sumoylation"/>
    <property type="evidence" value="ECO:0007669"/>
    <property type="project" value="TreeGrafter"/>
</dbReference>
<evidence type="ECO:0000256" key="11">
    <source>
        <dbReference type="SAM" id="MobiDB-lite"/>
    </source>
</evidence>
<dbReference type="InterPro" id="IPR042123">
    <property type="entry name" value="Zip3/RNF212-like"/>
</dbReference>
<keyword evidence="4" id="KW-0469">Meiosis</keyword>
<keyword evidence="10" id="KW-0175">Coiled coil</keyword>
<evidence type="ECO:0000256" key="8">
    <source>
        <dbReference type="ARBA" id="ARBA00083473"/>
    </source>
</evidence>
<dbReference type="GO" id="GO:0007129">
    <property type="term" value="P:homologous chromosome pairing at meiosis"/>
    <property type="evidence" value="ECO:0007669"/>
    <property type="project" value="TreeGrafter"/>
</dbReference>
<evidence type="ECO:0000256" key="6">
    <source>
        <dbReference type="ARBA" id="ARBA00074434"/>
    </source>
</evidence>
<dbReference type="CDD" id="cd16746">
    <property type="entry name" value="RING-HC_RNF212"/>
    <property type="match status" value="1"/>
</dbReference>
<feature type="compositionally biased region" description="Basic and acidic residues" evidence="11">
    <location>
        <begin position="281"/>
        <end position="290"/>
    </location>
</feature>
<dbReference type="FunCoup" id="A0A6P6F6K3">
    <property type="interactions" value="17"/>
</dbReference>
<dbReference type="InParanoid" id="A0A6P6F6K3"/>
<evidence type="ECO:0000256" key="2">
    <source>
        <dbReference type="ARBA" id="ARBA00022771"/>
    </source>
</evidence>
<evidence type="ECO:0000256" key="9">
    <source>
        <dbReference type="PROSITE-ProRule" id="PRU00175"/>
    </source>
</evidence>
<evidence type="ECO:0000256" key="10">
    <source>
        <dbReference type="SAM" id="Coils"/>
    </source>
</evidence>
<dbReference type="GO" id="GO:0007131">
    <property type="term" value="P:reciprocal meiotic recombination"/>
    <property type="evidence" value="ECO:0007669"/>
    <property type="project" value="InterPro"/>
</dbReference>
<evidence type="ECO:0000259" key="12">
    <source>
        <dbReference type="PROSITE" id="PS50089"/>
    </source>
</evidence>
<dbReference type="FunFam" id="3.30.40.10:FF:000839">
    <property type="entry name" value="Ring finger protein 212"/>
    <property type="match status" value="1"/>
</dbReference>
<evidence type="ECO:0000256" key="7">
    <source>
        <dbReference type="ARBA" id="ARBA00080634"/>
    </source>
</evidence>
<protein>
    <recommendedName>
        <fullName evidence="6">Probable E3 SUMO-protein ligase RNF212</fullName>
    </recommendedName>
    <alternativeName>
        <fullName evidence="8">Probable E3 SUMO-protein transferase RNF212</fullName>
    </alternativeName>
    <alternativeName>
        <fullName evidence="7">RING finger protein 212</fullName>
    </alternativeName>
</protein>
<comment type="function">
    <text evidence="5">SUMO E3 ligase that acts as a regulator of crossing-over during meiosis: required to couple chromosome synapsis to the formation of crossover-specific recombination complexes. Localizes to recombination sites and stabilizes meiosis-specific recombination factors, such as MutS-gamma complex proteins (MSH4 and MSH5) and TEX11. May mediate sumoylation of target proteins MSH4 and/or MSH5, leading to enhance their binding to recombination sites. Acts as a limiting factor for crossover designation and/or reinforcement and plays an antagonist role with CCNB1IP1/HEI10 in the regulation of meiotic recombination.</text>
</comment>
<keyword evidence="13" id="KW-1185">Reference proteome</keyword>
<evidence type="ECO:0000256" key="3">
    <source>
        <dbReference type="ARBA" id="ARBA00022833"/>
    </source>
</evidence>
<keyword evidence="1" id="KW-0479">Metal-binding</keyword>
<name>A0A6P6F6K3_OCTDE</name>
<dbReference type="InterPro" id="IPR001841">
    <property type="entry name" value="Znf_RING"/>
</dbReference>
<dbReference type="PANTHER" id="PTHR22663:SF21">
    <property type="entry name" value="E3 SUMO-PROTEIN LIGASE RNF212-RELATED"/>
    <property type="match status" value="1"/>
</dbReference>
<evidence type="ECO:0000313" key="13">
    <source>
        <dbReference type="Proteomes" id="UP000515203"/>
    </source>
</evidence>
<dbReference type="CTD" id="285498"/>
<dbReference type="GO" id="GO:0000795">
    <property type="term" value="C:synaptonemal complex"/>
    <property type="evidence" value="ECO:0007669"/>
    <property type="project" value="InterPro"/>
</dbReference>
<keyword evidence="3" id="KW-0862">Zinc</keyword>
<feature type="coiled-coil region" evidence="10">
    <location>
        <begin position="95"/>
        <end position="122"/>
    </location>
</feature>
<dbReference type="SMART" id="SM00184">
    <property type="entry name" value="RING"/>
    <property type="match status" value="1"/>
</dbReference>
<dbReference type="GO" id="GO:0019789">
    <property type="term" value="F:SUMO transferase activity"/>
    <property type="evidence" value="ECO:0007669"/>
    <property type="project" value="InterPro"/>
</dbReference>
<dbReference type="PROSITE" id="PS50089">
    <property type="entry name" value="ZF_RING_2"/>
    <property type="match status" value="1"/>
</dbReference>
<gene>
    <name evidence="14" type="primary">Rnf212</name>
</gene>
<proteinExistence type="predicted"/>
<dbReference type="AlphaFoldDB" id="A0A6P6F6K3"/>
<sequence length="321" mass="35647">MALWVFCNRCFQAPHRKSSFSLTSCGHVYCEACLGKGKKDECMICKVPCRTVLLTKHTDSSIQALFMGIDGLCKKYSQDTTQVSEFQDKHRRRLLAFYQEKISQLEESLRKSMLQLERLQSMKSSQRTAFSTMKNSVGTKPDGHVWLPRNVSAPDRVELMEIDLSPSPVRKPEVTVGPVRISVISPPQDGRMGSVSYWGPQHPALTPSPTPSQMNMSKALRVPPLQIHYKLPSPAPVSQLPGRAGRGGSPSPGSTQDEPRPPISIPGLLQRQSTGRAIHRAFSECHREHAAQTTQRRRAKGLQTLSRSLSPQGALTEKGRL</sequence>
<accession>A0A6P6F6K3</accession>
<evidence type="ECO:0000256" key="1">
    <source>
        <dbReference type="ARBA" id="ARBA00022723"/>
    </source>
</evidence>
<organism evidence="13 14">
    <name type="scientific">Octodon degus</name>
    <name type="common">Degu</name>
    <name type="synonym">Sciurus degus</name>
    <dbReference type="NCBI Taxonomy" id="10160"/>
    <lineage>
        <taxon>Eukaryota</taxon>
        <taxon>Metazoa</taxon>
        <taxon>Chordata</taxon>
        <taxon>Craniata</taxon>
        <taxon>Vertebrata</taxon>
        <taxon>Euteleostomi</taxon>
        <taxon>Mammalia</taxon>
        <taxon>Eutheria</taxon>
        <taxon>Euarchontoglires</taxon>
        <taxon>Glires</taxon>
        <taxon>Rodentia</taxon>
        <taxon>Hystricomorpha</taxon>
        <taxon>Octodontidae</taxon>
        <taxon>Octodon</taxon>
    </lineage>
</organism>
<dbReference type="PANTHER" id="PTHR22663">
    <property type="entry name" value="RING FINGER PROTEIN NARYA-RELATED"/>
    <property type="match status" value="1"/>
</dbReference>
<feature type="compositionally biased region" description="Polar residues" evidence="11">
    <location>
        <begin position="303"/>
        <end position="313"/>
    </location>
</feature>
<keyword evidence="14" id="KW-0436">Ligase</keyword>
<dbReference type="OrthoDB" id="2535391at2759"/>
<dbReference type="RefSeq" id="XP_023579878.1">
    <property type="nucleotide sequence ID" value="XM_023724110.1"/>
</dbReference>
<dbReference type="PROSITE" id="PS00518">
    <property type="entry name" value="ZF_RING_1"/>
    <property type="match status" value="1"/>
</dbReference>
<evidence type="ECO:0000313" key="14">
    <source>
        <dbReference type="RefSeq" id="XP_023579878.1"/>
    </source>
</evidence>
<dbReference type="InterPro" id="IPR017907">
    <property type="entry name" value="Znf_RING_CS"/>
</dbReference>
<evidence type="ECO:0000256" key="4">
    <source>
        <dbReference type="ARBA" id="ARBA00023254"/>
    </source>
</evidence>
<reference evidence="14" key="1">
    <citation type="submission" date="2025-08" db="UniProtKB">
        <authorList>
            <consortium name="RefSeq"/>
        </authorList>
    </citation>
    <scope>IDENTIFICATION</scope>
</reference>
<keyword evidence="2 9" id="KW-0863">Zinc-finger</keyword>
<dbReference type="GO" id="GO:0008270">
    <property type="term" value="F:zinc ion binding"/>
    <property type="evidence" value="ECO:0007669"/>
    <property type="project" value="UniProtKB-KW"/>
</dbReference>
<dbReference type="GO" id="GO:0016874">
    <property type="term" value="F:ligase activity"/>
    <property type="evidence" value="ECO:0007669"/>
    <property type="project" value="UniProtKB-KW"/>
</dbReference>
<feature type="region of interest" description="Disordered" evidence="11">
    <location>
        <begin position="229"/>
        <end position="321"/>
    </location>
</feature>